<dbReference type="OrthoDB" id="122052at2"/>
<name>A0A4Q1SE40_9BACT</name>
<reference evidence="7 8" key="1">
    <citation type="journal article" date="2016" name="Int. J. Syst. Evol. Microbiol.">
        <title>Acidipila dinghuensis sp. nov., an acidobacterium isolated from forest soil.</title>
        <authorList>
            <person name="Jiang Y.W."/>
            <person name="Wang J."/>
            <person name="Chen M.H."/>
            <person name="Lv Y.Y."/>
            <person name="Qiu L.H."/>
        </authorList>
    </citation>
    <scope>NUCLEOTIDE SEQUENCE [LARGE SCALE GENOMIC DNA]</scope>
    <source>
        <strain evidence="7 8">DHOF10</strain>
    </source>
</reference>
<feature type="transmembrane region" description="Helical" evidence="6">
    <location>
        <begin position="209"/>
        <end position="233"/>
    </location>
</feature>
<proteinExistence type="inferred from homology"/>
<evidence type="ECO:0000313" key="7">
    <source>
        <dbReference type="EMBL" id="RXS95377.1"/>
    </source>
</evidence>
<protein>
    <submittedName>
        <fullName evidence="7">DUF92 domain-containing protein</fullName>
    </submittedName>
</protein>
<evidence type="ECO:0000256" key="5">
    <source>
        <dbReference type="ARBA" id="ARBA00023136"/>
    </source>
</evidence>
<feature type="transmembrane region" description="Helical" evidence="6">
    <location>
        <begin position="45"/>
        <end position="65"/>
    </location>
</feature>
<dbReference type="AlphaFoldDB" id="A0A4Q1SE40"/>
<keyword evidence="8" id="KW-1185">Reference proteome</keyword>
<accession>A0A4Q1SE40</accession>
<evidence type="ECO:0000256" key="3">
    <source>
        <dbReference type="ARBA" id="ARBA00022692"/>
    </source>
</evidence>
<dbReference type="Proteomes" id="UP000290253">
    <property type="component" value="Unassembled WGS sequence"/>
</dbReference>
<comment type="subcellular location">
    <subcellularLocation>
        <location evidence="1">Membrane</location>
        <topology evidence="1">Multi-pass membrane protein</topology>
    </subcellularLocation>
</comment>
<dbReference type="InterPro" id="IPR002794">
    <property type="entry name" value="DUF92_TMEM19"/>
</dbReference>
<dbReference type="GO" id="GO:0016020">
    <property type="term" value="C:membrane"/>
    <property type="evidence" value="ECO:0007669"/>
    <property type="project" value="UniProtKB-SubCell"/>
</dbReference>
<organism evidence="7 8">
    <name type="scientific">Silvibacterium dinghuense</name>
    <dbReference type="NCBI Taxonomy" id="1560006"/>
    <lineage>
        <taxon>Bacteria</taxon>
        <taxon>Pseudomonadati</taxon>
        <taxon>Acidobacteriota</taxon>
        <taxon>Terriglobia</taxon>
        <taxon>Terriglobales</taxon>
        <taxon>Acidobacteriaceae</taxon>
        <taxon>Silvibacterium</taxon>
    </lineage>
</organism>
<evidence type="ECO:0000256" key="4">
    <source>
        <dbReference type="ARBA" id="ARBA00022989"/>
    </source>
</evidence>
<comment type="similarity">
    <text evidence="2">Belongs to the TMEM19 family.</text>
</comment>
<dbReference type="EMBL" id="SDMK01000002">
    <property type="protein sequence ID" value="RXS95377.1"/>
    <property type="molecule type" value="Genomic_DNA"/>
</dbReference>
<dbReference type="RefSeq" id="WP_129208574.1">
    <property type="nucleotide sequence ID" value="NZ_BMGU01000004.1"/>
</dbReference>
<feature type="transmembrane region" description="Helical" evidence="6">
    <location>
        <begin position="95"/>
        <end position="113"/>
    </location>
</feature>
<feature type="transmembrane region" description="Helical" evidence="6">
    <location>
        <begin position="240"/>
        <end position="259"/>
    </location>
</feature>
<keyword evidence="5 6" id="KW-0472">Membrane</keyword>
<dbReference type="PANTHER" id="PTHR13353">
    <property type="entry name" value="TRANSMEMBRANE PROTEIN 19"/>
    <property type="match status" value="1"/>
</dbReference>
<dbReference type="Pfam" id="PF01940">
    <property type="entry name" value="DUF92"/>
    <property type="match status" value="1"/>
</dbReference>
<evidence type="ECO:0000256" key="2">
    <source>
        <dbReference type="ARBA" id="ARBA00009012"/>
    </source>
</evidence>
<feature type="transmembrane region" description="Helical" evidence="6">
    <location>
        <begin position="271"/>
        <end position="291"/>
    </location>
</feature>
<keyword evidence="3 6" id="KW-0812">Transmembrane</keyword>
<comment type="caution">
    <text evidence="7">The sequence shown here is derived from an EMBL/GenBank/DDBJ whole genome shotgun (WGS) entry which is preliminary data.</text>
</comment>
<dbReference type="PANTHER" id="PTHR13353:SF5">
    <property type="entry name" value="TRANSMEMBRANE PROTEIN 19"/>
    <property type="match status" value="1"/>
</dbReference>
<evidence type="ECO:0000256" key="1">
    <source>
        <dbReference type="ARBA" id="ARBA00004141"/>
    </source>
</evidence>
<evidence type="ECO:0000313" key="8">
    <source>
        <dbReference type="Proteomes" id="UP000290253"/>
    </source>
</evidence>
<evidence type="ECO:0000256" key="6">
    <source>
        <dbReference type="SAM" id="Phobius"/>
    </source>
</evidence>
<gene>
    <name evidence="7" type="ORF">ESZ00_12410</name>
</gene>
<keyword evidence="4 6" id="KW-1133">Transmembrane helix</keyword>
<feature type="transmembrane region" description="Helical" evidence="6">
    <location>
        <begin position="21"/>
        <end position="39"/>
    </location>
</feature>
<sequence length="293" mass="29464">MEKQEQVRTVAGLQSLSWQSWAVLAVCLLGTLASVPGVLEARNSAGLWLFGQAVAIGAGFALLVLGLRAATPGAAATGGLFTVTLYLAQPGWRTLLWPLAALFVLTFAATKFGKTKKEKLAVAEGHGGRSASQVAANLGMAALVVMPVVWLRGAVPVLAILGRPLLVASVAAMAEATADTLSSELGAVLGGEPLMITTGRRVAPGTDGAISVAGTLAGCLGAMAIALLAGLVLPLRPLEAAIAAGAGILGLFVDSLLGATLERAGRLNNDAVNFLSTCAAALAGFLLAGMLSF</sequence>